<gene>
    <name evidence="3" type="primary">LOC113796969</name>
</gene>
<dbReference type="RefSeq" id="XP_027203071.1">
    <property type="nucleotide sequence ID" value="XM_027347270.1"/>
</dbReference>
<organism evidence="2 3">
    <name type="scientific">Dermatophagoides pteronyssinus</name>
    <name type="common">European house dust mite</name>
    <dbReference type="NCBI Taxonomy" id="6956"/>
    <lineage>
        <taxon>Eukaryota</taxon>
        <taxon>Metazoa</taxon>
        <taxon>Ecdysozoa</taxon>
        <taxon>Arthropoda</taxon>
        <taxon>Chelicerata</taxon>
        <taxon>Arachnida</taxon>
        <taxon>Acari</taxon>
        <taxon>Acariformes</taxon>
        <taxon>Sarcoptiformes</taxon>
        <taxon>Astigmata</taxon>
        <taxon>Psoroptidia</taxon>
        <taxon>Analgoidea</taxon>
        <taxon>Pyroglyphidae</taxon>
        <taxon>Dermatophagoidinae</taxon>
        <taxon>Dermatophagoides</taxon>
    </lineage>
</organism>
<feature type="region of interest" description="Disordered" evidence="1">
    <location>
        <begin position="47"/>
        <end position="71"/>
    </location>
</feature>
<sequence>MMAYLNIREMNITSSSSSSLSFCLLIHLVMIGLALLTVHAMPSSSSSSSLQQELEQQQQQQQPSSSSLLSSSDLNELQLQRLLLSKRGNNLGRKLMCQIDHRNCRSFNEAKRMMNSATTTTNMVDERILQNLANLFERNPDWITSSMK</sequence>
<keyword evidence="2" id="KW-1185">Reference proteome</keyword>
<dbReference type="KEGG" id="dpte:113796969"/>
<evidence type="ECO:0000313" key="3">
    <source>
        <dbReference type="RefSeq" id="XP_027203071.1"/>
    </source>
</evidence>
<dbReference type="AlphaFoldDB" id="A0A6P6YDW0"/>
<evidence type="ECO:0000313" key="2">
    <source>
        <dbReference type="Proteomes" id="UP000515146"/>
    </source>
</evidence>
<proteinExistence type="predicted"/>
<dbReference type="OrthoDB" id="6590243at2759"/>
<accession>A0A6P6YDW0</accession>
<dbReference type="Proteomes" id="UP000515146">
    <property type="component" value="Unplaced"/>
</dbReference>
<name>A0A6P6YDW0_DERPT</name>
<reference evidence="3" key="1">
    <citation type="submission" date="2025-08" db="UniProtKB">
        <authorList>
            <consortium name="RefSeq"/>
        </authorList>
    </citation>
    <scope>IDENTIFICATION</scope>
    <source>
        <strain evidence="3">Airmid</strain>
    </source>
</reference>
<dbReference type="InParanoid" id="A0A6P6YDW0"/>
<evidence type="ECO:0000256" key="1">
    <source>
        <dbReference type="SAM" id="MobiDB-lite"/>
    </source>
</evidence>
<protein>
    <submittedName>
        <fullName evidence="3">Uncharacterized protein LOC113796969</fullName>
    </submittedName>
</protein>